<evidence type="ECO:0000313" key="2">
    <source>
        <dbReference type="EMBL" id="CAE6498866.1"/>
    </source>
</evidence>
<evidence type="ECO:0000313" key="3">
    <source>
        <dbReference type="Proteomes" id="UP000663861"/>
    </source>
</evidence>
<dbReference type="PANTHER" id="PTHR19959">
    <property type="entry name" value="KINESIN LIGHT CHAIN"/>
    <property type="match status" value="1"/>
</dbReference>
<name>A0A8H3CWB6_9AGAM</name>
<dbReference type="SUPFAM" id="SSF48452">
    <property type="entry name" value="TPR-like"/>
    <property type="match status" value="1"/>
</dbReference>
<accession>A0A8H3CWB6</accession>
<comment type="caution">
    <text evidence="2">The sequence shown here is derived from an EMBL/GenBank/DDBJ whole genome shotgun (WGS) entry which is preliminary data.</text>
</comment>
<dbReference type="SUPFAM" id="SSF81901">
    <property type="entry name" value="HCP-like"/>
    <property type="match status" value="1"/>
</dbReference>
<dbReference type="Pfam" id="PF12770">
    <property type="entry name" value="CHAT"/>
    <property type="match status" value="1"/>
</dbReference>
<sequence>MGVLLVNLGHAFDKRFDISHELDDNRQAIKNWTTALTFTPDDHPRMPHLLDFLGIAHSQRFQRLGEIEDIDQAIKYTCRLLALIPDGHQGLPRQLGNLGVYHKLRFEYMGELGDLEQAMEYDSRAIGLTPSNHPHLPSALANLGTSHHYRFKRLGKLADLEKAIEYQFRAVNLAPDGHPEMSIWLANFGTSHSDRFQRLGELADLERPVKLARKSRDIPHPPILASGRLANLGISHGDRFQRLGELVDLEKAIQCESRALELIADGHPDLSSRLANIGKSHSDRFQRLGELVDLEKAIQYQSRAVNLTPDGHPNIPSWLTNLGTSYNYRFQRLGELADLEEAIQHQSRAVDLTPDPHPDLSYWIANLGSSHSDRFQRLGKLVDLERAIQHQSHALNLIPDGHLDLPSRLANLGTSYNYRFQHLGELPGLEKAIQHQSRAVDLTPDVHLDLPRWLINLGMSYMKRYQHLGELSDLKKAIRCQPLAVASTPDNHPRLALMHLHSAQSSFFYYQCTKNRSHLGHSLHSFRLATQLTAGAPRDRYRHGLRWATLASKHSDLNPIEAYQTAIGLLPQYVWLGATTHQRYEDLLIAKTLAVDAAYAAILSLNYALALEWLEHTRCVVWTQNMMLRSPLDQLQSAHPGLSTELQVVAEQLHRASSDYRESLALASGSMTPEQVAEEHRSLAQKYNDFLSQIRTFPGFEDFLCPMKVNSLVRAARYGAVVVINCHQDRCDALIGLPERDTVDHLPLPYFTAEKAQRTRSNIEISVEDMRLRERAVERWPLIVTDKITGFGSALAELWNYIVKPVLDFLGYTKNLSLSSSLPAITWCPTGALSFLPLHAAGDYDEPRSRVFNYVVSSYTPTLTALLETTPSCLNRNSRVLAIGQAATPGHSSLPGTAVELASVKAHIENKAKYSQLMDSQATTSTVLKAMEENDWIHLACHARQNVGNATESGFFLHDGTLDLAAINRRSFKNKGLAFLSVCQTAKGDKALPDEAVHLASGMLMAGYTSVIATMWSVVDEDAPIVADKVYAHLMKDGKLGNGEAGRALHNAVAVLRDRVGVEAFERWVPYIHIGW</sequence>
<dbReference type="AlphaFoldDB" id="A0A8H3CWB6"/>
<dbReference type="PANTHER" id="PTHR19959:SF119">
    <property type="entry name" value="FUNGAL LIPASE-LIKE DOMAIN-CONTAINING PROTEIN"/>
    <property type="match status" value="1"/>
</dbReference>
<feature type="domain" description="CHAT" evidence="1">
    <location>
        <begin position="795"/>
        <end position="1075"/>
    </location>
</feature>
<dbReference type="EMBL" id="CAJMWY010003104">
    <property type="protein sequence ID" value="CAE6498866.1"/>
    <property type="molecule type" value="Genomic_DNA"/>
</dbReference>
<organism evidence="2 3">
    <name type="scientific">Rhizoctonia solani</name>
    <dbReference type="NCBI Taxonomy" id="456999"/>
    <lineage>
        <taxon>Eukaryota</taxon>
        <taxon>Fungi</taxon>
        <taxon>Dikarya</taxon>
        <taxon>Basidiomycota</taxon>
        <taxon>Agaricomycotina</taxon>
        <taxon>Agaricomycetes</taxon>
        <taxon>Cantharellales</taxon>
        <taxon>Ceratobasidiaceae</taxon>
        <taxon>Rhizoctonia</taxon>
    </lineage>
</organism>
<dbReference type="Proteomes" id="UP000663861">
    <property type="component" value="Unassembled WGS sequence"/>
</dbReference>
<dbReference type="InterPro" id="IPR011990">
    <property type="entry name" value="TPR-like_helical_dom_sf"/>
</dbReference>
<reference evidence="2" key="1">
    <citation type="submission" date="2021-01" db="EMBL/GenBank/DDBJ databases">
        <authorList>
            <person name="Kaushik A."/>
        </authorList>
    </citation>
    <scope>NUCLEOTIDE SEQUENCE</scope>
    <source>
        <strain evidence="2">AG4-RS23</strain>
    </source>
</reference>
<dbReference type="Gene3D" id="1.25.40.10">
    <property type="entry name" value="Tetratricopeptide repeat domain"/>
    <property type="match status" value="2"/>
</dbReference>
<proteinExistence type="predicted"/>
<evidence type="ECO:0000259" key="1">
    <source>
        <dbReference type="Pfam" id="PF12770"/>
    </source>
</evidence>
<dbReference type="InterPro" id="IPR024983">
    <property type="entry name" value="CHAT_dom"/>
</dbReference>
<protein>
    <recommendedName>
        <fullName evidence="1">CHAT domain-containing protein</fullName>
    </recommendedName>
</protein>
<dbReference type="Gene3D" id="1.20.120.660">
    <property type="entry name" value="IL-4 antagonist (De novo design) like domain"/>
    <property type="match status" value="2"/>
</dbReference>
<gene>
    <name evidence="2" type="ORF">RDB_LOCUS120058</name>
</gene>